<proteinExistence type="predicted"/>
<protein>
    <submittedName>
        <fullName evidence="1">585_t:CDS:1</fullName>
    </submittedName>
</protein>
<dbReference type="EMBL" id="CAJVPI010001687">
    <property type="protein sequence ID" value="CAG8623188.1"/>
    <property type="molecule type" value="Genomic_DNA"/>
</dbReference>
<evidence type="ECO:0000313" key="2">
    <source>
        <dbReference type="Proteomes" id="UP000789739"/>
    </source>
</evidence>
<keyword evidence="2" id="KW-1185">Reference proteome</keyword>
<comment type="caution">
    <text evidence="1">The sequence shown here is derived from an EMBL/GenBank/DDBJ whole genome shotgun (WGS) entry which is preliminary data.</text>
</comment>
<dbReference type="Proteomes" id="UP000789739">
    <property type="component" value="Unassembled WGS sequence"/>
</dbReference>
<organism evidence="1 2">
    <name type="scientific">Paraglomus brasilianum</name>
    <dbReference type="NCBI Taxonomy" id="144538"/>
    <lineage>
        <taxon>Eukaryota</taxon>
        <taxon>Fungi</taxon>
        <taxon>Fungi incertae sedis</taxon>
        <taxon>Mucoromycota</taxon>
        <taxon>Glomeromycotina</taxon>
        <taxon>Glomeromycetes</taxon>
        <taxon>Paraglomerales</taxon>
        <taxon>Paraglomeraceae</taxon>
        <taxon>Paraglomus</taxon>
    </lineage>
</organism>
<sequence length="431" mass="49837">MNFTKTPLFRFLTQPDVSLISITADDLFSYYQQERSNNEPSQIYDSLSKDLEEVLDSKFFSKDILGILRNIKDNWNLWKKRRIQRAYKNAQKDHREIRFQKSVNKYQKCVAKVVDTEIDKFVMAANGDDILTSETIPDNFPEAQEDFEKTTEICHEPIADGNLSPCMAARIRKRKSSQKKTMCNNKMVNSKQGMIGGSVISLETQGASKQMPADLKTEWHLAYHNIICLFDGELPYTKMLLVMLSSHQIQILSDKWAKHEAAIDQNAIEEQWNASSLKSLVNSDHGVIERSLDEYTFHMDFDVLVTSFAKPMFDSYQHKRDYELLWCQEFCTRMALQLLRKCSVLHDSDASEYRGEIENKTRKRQCNSLKQEGERGRIGDKHDGVLYLKIHGVKIEVGFMEVVGNAFTTNATDKNNDLEKLLKDHINQTIF</sequence>
<reference evidence="1" key="1">
    <citation type="submission" date="2021-06" db="EMBL/GenBank/DDBJ databases">
        <authorList>
            <person name="Kallberg Y."/>
            <person name="Tangrot J."/>
            <person name="Rosling A."/>
        </authorList>
    </citation>
    <scope>NUCLEOTIDE SEQUENCE</scope>
    <source>
        <strain evidence="1">BR232B</strain>
    </source>
</reference>
<accession>A0A9N9GNF8</accession>
<dbReference type="AlphaFoldDB" id="A0A9N9GNF8"/>
<evidence type="ECO:0000313" key="1">
    <source>
        <dbReference type="EMBL" id="CAG8623188.1"/>
    </source>
</evidence>
<gene>
    <name evidence="1" type="ORF">PBRASI_LOCUS8828</name>
</gene>
<name>A0A9N9GNF8_9GLOM</name>
<dbReference type="OrthoDB" id="2414482at2759"/>